<keyword evidence="1" id="KW-0812">Transmembrane</keyword>
<comment type="caution">
    <text evidence="2">The sequence shown here is derived from an EMBL/GenBank/DDBJ whole genome shotgun (WGS) entry which is preliminary data.</text>
</comment>
<protein>
    <submittedName>
        <fullName evidence="2">Uncharacterized protein</fullName>
    </submittedName>
</protein>
<keyword evidence="1" id="KW-1133">Transmembrane helix</keyword>
<evidence type="ECO:0000313" key="3">
    <source>
        <dbReference type="Proteomes" id="UP000034090"/>
    </source>
</evidence>
<dbReference type="EMBL" id="LCFQ01000013">
    <property type="protein sequence ID" value="KKS97352.1"/>
    <property type="molecule type" value="Genomic_DNA"/>
</dbReference>
<dbReference type="Proteomes" id="UP000034090">
    <property type="component" value="Unassembled WGS sequence"/>
</dbReference>
<reference evidence="2 3" key="1">
    <citation type="journal article" date="2015" name="Nature">
        <title>rRNA introns, odd ribosomes, and small enigmatic genomes across a large radiation of phyla.</title>
        <authorList>
            <person name="Brown C.T."/>
            <person name="Hug L.A."/>
            <person name="Thomas B.C."/>
            <person name="Sharon I."/>
            <person name="Castelle C.J."/>
            <person name="Singh A."/>
            <person name="Wilkins M.J."/>
            <person name="Williams K.H."/>
            <person name="Banfield J.F."/>
        </authorList>
    </citation>
    <scope>NUCLEOTIDE SEQUENCE [LARGE SCALE GENOMIC DNA]</scope>
</reference>
<dbReference type="STRING" id="1618578.UV74_C0013G0474"/>
<proteinExistence type="predicted"/>
<name>A0A0G1DID8_9BACT</name>
<accession>A0A0G1DID8</accession>
<feature type="transmembrane region" description="Helical" evidence="1">
    <location>
        <begin position="20"/>
        <end position="40"/>
    </location>
</feature>
<evidence type="ECO:0000256" key="1">
    <source>
        <dbReference type="SAM" id="Phobius"/>
    </source>
</evidence>
<keyword evidence="1" id="KW-0472">Membrane</keyword>
<dbReference type="AlphaFoldDB" id="A0A0G1DID8"/>
<evidence type="ECO:0000313" key="2">
    <source>
        <dbReference type="EMBL" id="KKS97352.1"/>
    </source>
</evidence>
<organism evidence="2 3">
    <name type="scientific">Candidatus Woesebacteria bacterium GW2011_GWB1_43_14</name>
    <dbReference type="NCBI Taxonomy" id="1618578"/>
    <lineage>
        <taxon>Bacteria</taxon>
        <taxon>Candidatus Woeseibacteriota</taxon>
    </lineage>
</organism>
<gene>
    <name evidence="2" type="ORF">UV74_C0013G0474</name>
</gene>
<sequence>MANNLTDVAIKTRKAIRYSLIFLVLILLLRIILSFSFSLYRNLVPEPTPEPTISFGPLPKIQFPKQEVPKNINYSIETTTGELPILETQANVYFIPKPPPTLFSLDTATSKAATLGFTGKGTEVSSSIHQFSSPKTPATIQINIITGDFSISYDLSQDTSPISSQPPAPEIAVNTAKSILARASSLPDDLSGPTSHSFLEIQGQSLVPSLSLSEADFTKVNLYRKPLGKDYPSVTSTPDEANVWFILSGAREREKQVIAAEYHHFPVDEEQLSTYPLKTSQKALEDLIAGDAFIASAGNTENVIIRKVFLAYFDPVHAGTFLQPIVVFEGDNNFVAYVPAVIQEYYGAE</sequence>